<reference evidence="2" key="1">
    <citation type="submission" date="2021-01" db="EMBL/GenBank/DDBJ databases">
        <title>Caligus Genome Assembly.</title>
        <authorList>
            <person name="Gallardo-Escarate C."/>
        </authorList>
    </citation>
    <scope>NUCLEOTIDE SEQUENCE [LARGE SCALE GENOMIC DNA]</scope>
</reference>
<gene>
    <name evidence="1" type="ORF">FKW44_008317</name>
</gene>
<evidence type="ECO:0000313" key="2">
    <source>
        <dbReference type="Proteomes" id="UP000595437"/>
    </source>
</evidence>
<protein>
    <submittedName>
        <fullName evidence="1">Uncharacterized protein</fullName>
    </submittedName>
</protein>
<proteinExistence type="predicted"/>
<organism evidence="1 2">
    <name type="scientific">Caligus rogercresseyi</name>
    <name type="common">Sea louse</name>
    <dbReference type="NCBI Taxonomy" id="217165"/>
    <lineage>
        <taxon>Eukaryota</taxon>
        <taxon>Metazoa</taxon>
        <taxon>Ecdysozoa</taxon>
        <taxon>Arthropoda</taxon>
        <taxon>Crustacea</taxon>
        <taxon>Multicrustacea</taxon>
        <taxon>Hexanauplia</taxon>
        <taxon>Copepoda</taxon>
        <taxon>Siphonostomatoida</taxon>
        <taxon>Caligidae</taxon>
        <taxon>Caligus</taxon>
    </lineage>
</organism>
<accession>A0A7T8KG00</accession>
<dbReference type="EMBL" id="CP045894">
    <property type="protein sequence ID" value="QQP55199.1"/>
    <property type="molecule type" value="Genomic_DNA"/>
</dbReference>
<name>A0A7T8KG00_CALRO</name>
<evidence type="ECO:0000313" key="1">
    <source>
        <dbReference type="EMBL" id="QQP55199.1"/>
    </source>
</evidence>
<sequence>MVLGQPGQGSPRQCLDGLLEACEEAGGADLVTSHVVGLAADLPLSLPGIEDPVHGGLGVVEQLVDSSGLVSRASQFEDGVPPCLFHDGYCLLSKELWWKF</sequence>
<dbReference type="AlphaFoldDB" id="A0A7T8KG00"/>
<dbReference type="Proteomes" id="UP000595437">
    <property type="component" value="Chromosome 5"/>
</dbReference>
<keyword evidence="2" id="KW-1185">Reference proteome</keyword>